<organism evidence="1 2">
    <name type="scientific">Sphingobium cupriresistens LL01</name>
    <dbReference type="NCBI Taxonomy" id="1420583"/>
    <lineage>
        <taxon>Bacteria</taxon>
        <taxon>Pseudomonadati</taxon>
        <taxon>Pseudomonadota</taxon>
        <taxon>Alphaproteobacteria</taxon>
        <taxon>Sphingomonadales</taxon>
        <taxon>Sphingomonadaceae</taxon>
        <taxon>Sphingobium</taxon>
    </lineage>
</organism>
<reference evidence="1 2" key="1">
    <citation type="journal article" date="2015" name="G3 (Bethesda)">
        <title>Insights into Ongoing Evolution of the Hexachlorocyclohexane Catabolic Pathway from Comparative Genomics of Ten Sphingomonadaceae Strains.</title>
        <authorList>
            <person name="Pearce S.L."/>
            <person name="Oakeshott J.G."/>
            <person name="Pandey G."/>
        </authorList>
    </citation>
    <scope>NUCLEOTIDE SEQUENCE [LARGE SCALE GENOMIC DNA]</scope>
    <source>
        <strain evidence="1 2">LL01</strain>
    </source>
</reference>
<dbReference type="PATRIC" id="fig|1420583.3.peg.497"/>
<accession>A0A0J7Y026</accession>
<dbReference type="InterPro" id="IPR054234">
    <property type="entry name" value="DUF6961"/>
</dbReference>
<gene>
    <name evidence="1" type="ORF">V473_02485</name>
</gene>
<dbReference type="EMBL" id="JACT01000001">
    <property type="protein sequence ID" value="KMS57139.1"/>
    <property type="molecule type" value="Genomic_DNA"/>
</dbReference>
<protein>
    <submittedName>
        <fullName evidence="1">Uncharacterized protein</fullName>
    </submittedName>
</protein>
<dbReference type="Pfam" id="PF22284">
    <property type="entry name" value="DUF6961"/>
    <property type="match status" value="1"/>
</dbReference>
<keyword evidence="2" id="KW-1185">Reference proteome</keyword>
<dbReference type="STRING" id="1420583.V473_02485"/>
<evidence type="ECO:0000313" key="1">
    <source>
        <dbReference type="EMBL" id="KMS57139.1"/>
    </source>
</evidence>
<name>A0A0J7Y026_9SPHN</name>
<dbReference type="AlphaFoldDB" id="A0A0J7Y026"/>
<evidence type="ECO:0000313" key="2">
    <source>
        <dbReference type="Proteomes" id="UP000052232"/>
    </source>
</evidence>
<comment type="caution">
    <text evidence="1">The sequence shown here is derived from an EMBL/GenBank/DDBJ whole genome shotgun (WGS) entry which is preliminary data.</text>
</comment>
<sequence length="66" mass="7395">MTDWELWACAQRVIKEHGADAPEHVATMIARMVAAANEGGIVTWQAIAERVDQLMDYRTGRPLSKQ</sequence>
<proteinExistence type="predicted"/>
<dbReference type="Proteomes" id="UP000052232">
    <property type="component" value="Unassembled WGS sequence"/>
</dbReference>